<name>A0A9J6FZR6_HAELO</name>
<reference evidence="1 2" key="1">
    <citation type="journal article" date="2020" name="Cell">
        <title>Large-Scale Comparative Analyses of Tick Genomes Elucidate Their Genetic Diversity and Vector Capacities.</title>
        <authorList>
            <consortium name="Tick Genome and Microbiome Consortium (TIGMIC)"/>
            <person name="Jia N."/>
            <person name="Wang J."/>
            <person name="Shi W."/>
            <person name="Du L."/>
            <person name="Sun Y."/>
            <person name="Zhan W."/>
            <person name="Jiang J.F."/>
            <person name="Wang Q."/>
            <person name="Zhang B."/>
            <person name="Ji P."/>
            <person name="Bell-Sakyi L."/>
            <person name="Cui X.M."/>
            <person name="Yuan T.T."/>
            <person name="Jiang B.G."/>
            <person name="Yang W.F."/>
            <person name="Lam T.T."/>
            <person name="Chang Q.C."/>
            <person name="Ding S.J."/>
            <person name="Wang X.J."/>
            <person name="Zhu J.G."/>
            <person name="Ruan X.D."/>
            <person name="Zhao L."/>
            <person name="Wei J.T."/>
            <person name="Ye R.Z."/>
            <person name="Que T.C."/>
            <person name="Du C.H."/>
            <person name="Zhou Y.H."/>
            <person name="Cheng J.X."/>
            <person name="Dai P.F."/>
            <person name="Guo W.B."/>
            <person name="Han X.H."/>
            <person name="Huang E.J."/>
            <person name="Li L.F."/>
            <person name="Wei W."/>
            <person name="Gao Y.C."/>
            <person name="Liu J.Z."/>
            <person name="Shao H.Z."/>
            <person name="Wang X."/>
            <person name="Wang C.C."/>
            <person name="Yang T.C."/>
            <person name="Huo Q.B."/>
            <person name="Li W."/>
            <person name="Chen H.Y."/>
            <person name="Chen S.E."/>
            <person name="Zhou L.G."/>
            <person name="Ni X.B."/>
            <person name="Tian J.H."/>
            <person name="Sheng Y."/>
            <person name="Liu T."/>
            <person name="Pan Y.S."/>
            <person name="Xia L.Y."/>
            <person name="Li J."/>
            <person name="Zhao F."/>
            <person name="Cao W.C."/>
        </authorList>
    </citation>
    <scope>NUCLEOTIDE SEQUENCE [LARGE SCALE GENOMIC DNA]</scope>
    <source>
        <strain evidence="1">HaeL-2018</strain>
    </source>
</reference>
<dbReference type="VEuPathDB" id="VectorBase:HLOH_065547"/>
<comment type="caution">
    <text evidence="1">The sequence shown here is derived from an EMBL/GenBank/DDBJ whole genome shotgun (WGS) entry which is preliminary data.</text>
</comment>
<proteinExistence type="predicted"/>
<dbReference type="AlphaFoldDB" id="A0A9J6FZR6"/>
<evidence type="ECO:0000313" key="2">
    <source>
        <dbReference type="Proteomes" id="UP000821853"/>
    </source>
</evidence>
<dbReference type="OMA" id="YQGRIPM"/>
<evidence type="ECO:0000313" key="1">
    <source>
        <dbReference type="EMBL" id="KAH9367920.1"/>
    </source>
</evidence>
<keyword evidence="2" id="KW-1185">Reference proteome</keyword>
<dbReference type="OrthoDB" id="3039988at2759"/>
<protein>
    <submittedName>
        <fullName evidence="1">Uncharacterized protein</fullName>
    </submittedName>
</protein>
<sequence>MEVPVTTYEAAPTDSCRGVIHGVPAGTSPQELLSHLISTGAPIIKARMMGSTETALITFGGSFVPRYVLYYQGRIPMPTQTPKSSILPTVP</sequence>
<accession>A0A9J6FZR6</accession>
<gene>
    <name evidence="1" type="ORF">HPB48_008360</name>
</gene>
<organism evidence="1 2">
    <name type="scientific">Haemaphysalis longicornis</name>
    <name type="common">Bush tick</name>
    <dbReference type="NCBI Taxonomy" id="44386"/>
    <lineage>
        <taxon>Eukaryota</taxon>
        <taxon>Metazoa</taxon>
        <taxon>Ecdysozoa</taxon>
        <taxon>Arthropoda</taxon>
        <taxon>Chelicerata</taxon>
        <taxon>Arachnida</taxon>
        <taxon>Acari</taxon>
        <taxon>Parasitiformes</taxon>
        <taxon>Ixodida</taxon>
        <taxon>Ixodoidea</taxon>
        <taxon>Ixodidae</taxon>
        <taxon>Haemaphysalinae</taxon>
        <taxon>Haemaphysalis</taxon>
    </lineage>
</organism>
<dbReference type="Proteomes" id="UP000821853">
    <property type="component" value="Chromosome 2"/>
</dbReference>
<dbReference type="EMBL" id="JABSTR010000004">
    <property type="protein sequence ID" value="KAH9367920.1"/>
    <property type="molecule type" value="Genomic_DNA"/>
</dbReference>